<dbReference type="Proteomes" id="UP000440224">
    <property type="component" value="Unassembled WGS sequence"/>
</dbReference>
<reference evidence="2 3" key="1">
    <citation type="submission" date="2019-10" db="EMBL/GenBank/DDBJ databases">
        <title>A soil myxobacterium in the family Polyangiaceae.</title>
        <authorList>
            <person name="Li Y."/>
            <person name="Wang J."/>
        </authorList>
    </citation>
    <scope>NUCLEOTIDE SEQUENCE [LARGE SCALE GENOMIC DNA]</scope>
    <source>
        <strain evidence="2 3">DSM 14734</strain>
    </source>
</reference>
<protein>
    <recommendedName>
        <fullName evidence="4">PDZ domain-containing protein</fullName>
    </recommendedName>
</protein>
<evidence type="ECO:0000256" key="1">
    <source>
        <dbReference type="SAM" id="SignalP"/>
    </source>
</evidence>
<dbReference type="RefSeq" id="WP_153822362.1">
    <property type="nucleotide sequence ID" value="NZ_WJIE01000008.1"/>
</dbReference>
<evidence type="ECO:0000313" key="2">
    <source>
        <dbReference type="EMBL" id="MRG95543.1"/>
    </source>
</evidence>
<evidence type="ECO:0000313" key="3">
    <source>
        <dbReference type="Proteomes" id="UP000440224"/>
    </source>
</evidence>
<comment type="caution">
    <text evidence="2">The sequence shown here is derived from an EMBL/GenBank/DDBJ whole genome shotgun (WGS) entry which is preliminary data.</text>
</comment>
<name>A0A6N7PU77_9BACT</name>
<keyword evidence="1" id="KW-0732">Signal</keyword>
<evidence type="ECO:0008006" key="4">
    <source>
        <dbReference type="Google" id="ProtNLM"/>
    </source>
</evidence>
<dbReference type="EMBL" id="WJIE01000008">
    <property type="protein sequence ID" value="MRG95543.1"/>
    <property type="molecule type" value="Genomic_DNA"/>
</dbReference>
<dbReference type="OrthoDB" id="5491203at2"/>
<dbReference type="AlphaFoldDB" id="A0A6N7PU77"/>
<gene>
    <name evidence="2" type="ORF">GF068_27030</name>
</gene>
<sequence>MRLPCLSLLALASCLVACASEPLIAETPCPPAPKSVAPAAALPKAETNAPPVVEVRLAPTRDGASGAVAIDVSMRFSAPPVEFGETRPLVFRLDGARAEDVDELAARDAEGSLALVRDEGDDKDTTALPGWRAERRARGPVTVTYTRKIASTAGARPSALSATAGGFLGLGRAFLLVPETTEPHVMRVRWDVAGLGPGARAASSFGLGDVECIGPLTMIGDATFTAGIFDRMTVEKLLLQEGRGAVVTLTSLGRGAFDMFDVGAWASRAFLSVQPLTEAPLGHFELFLRSSGAAGGRFDLDIAGTGVIAVADEGRTFGWPEKRDLAWAMARLNLGLTVEAERWFDEGFVTYLAVDALRRAELVAPADLAGELDVRATRYFSSRRAHPDDLGMLFAAELDARLRAKSDGKRSLADVIRVITPKPGPHETGEQARVTVAALREAIGKELGAEGETRFAAVLVKGGAAPDVPGDAFGPCLTRVKKKVPQHDLGFDPASVAEKKVRGLSPKSAAAKAGLVEGDRITAADLGDGTIEKPVEVEVDRGGKLTKVRYLPRGENVDAFSFALAPKAPASCGAPRAR</sequence>
<accession>A0A6N7PU77</accession>
<proteinExistence type="predicted"/>
<feature type="signal peptide" evidence="1">
    <location>
        <begin position="1"/>
        <end position="19"/>
    </location>
</feature>
<feature type="chain" id="PRO_5026700698" description="PDZ domain-containing protein" evidence="1">
    <location>
        <begin position="20"/>
        <end position="578"/>
    </location>
</feature>
<keyword evidence="3" id="KW-1185">Reference proteome</keyword>
<organism evidence="2 3">
    <name type="scientific">Polyangium spumosum</name>
    <dbReference type="NCBI Taxonomy" id="889282"/>
    <lineage>
        <taxon>Bacteria</taxon>
        <taxon>Pseudomonadati</taxon>
        <taxon>Myxococcota</taxon>
        <taxon>Polyangia</taxon>
        <taxon>Polyangiales</taxon>
        <taxon>Polyangiaceae</taxon>
        <taxon>Polyangium</taxon>
    </lineage>
</organism>